<evidence type="ECO:0000313" key="1">
    <source>
        <dbReference type="EMBL" id="PKI45071.1"/>
    </source>
</evidence>
<sequence length="97" mass="10890">MRNLYVEGLVSDAQGQPSAWANDGVRAQRPTSRPILQVYYAGPSSQVSNEAQQAQARYWAGPIYKTGRNQRTTLDVPSCRLAWSAIRVDWIVKPIRT</sequence>
<gene>
    <name evidence="1" type="ORF">CRG98_034533</name>
</gene>
<dbReference type="EMBL" id="PGOL01002781">
    <property type="protein sequence ID" value="PKI45071.1"/>
    <property type="molecule type" value="Genomic_DNA"/>
</dbReference>
<name>A0A2I0IM36_PUNGR</name>
<proteinExistence type="predicted"/>
<evidence type="ECO:0000313" key="2">
    <source>
        <dbReference type="Proteomes" id="UP000233551"/>
    </source>
</evidence>
<keyword evidence="2" id="KW-1185">Reference proteome</keyword>
<organism evidence="1 2">
    <name type="scientific">Punica granatum</name>
    <name type="common">Pomegranate</name>
    <dbReference type="NCBI Taxonomy" id="22663"/>
    <lineage>
        <taxon>Eukaryota</taxon>
        <taxon>Viridiplantae</taxon>
        <taxon>Streptophyta</taxon>
        <taxon>Embryophyta</taxon>
        <taxon>Tracheophyta</taxon>
        <taxon>Spermatophyta</taxon>
        <taxon>Magnoliopsida</taxon>
        <taxon>eudicotyledons</taxon>
        <taxon>Gunneridae</taxon>
        <taxon>Pentapetalae</taxon>
        <taxon>rosids</taxon>
        <taxon>malvids</taxon>
        <taxon>Myrtales</taxon>
        <taxon>Lythraceae</taxon>
        <taxon>Punica</taxon>
    </lineage>
</organism>
<protein>
    <submittedName>
        <fullName evidence="1">Uncharacterized protein</fullName>
    </submittedName>
</protein>
<comment type="caution">
    <text evidence="1">The sequence shown here is derived from an EMBL/GenBank/DDBJ whole genome shotgun (WGS) entry which is preliminary data.</text>
</comment>
<accession>A0A2I0IM36</accession>
<dbReference type="Proteomes" id="UP000233551">
    <property type="component" value="Unassembled WGS sequence"/>
</dbReference>
<dbReference type="AlphaFoldDB" id="A0A2I0IM36"/>
<reference evidence="1 2" key="1">
    <citation type="submission" date="2017-11" db="EMBL/GenBank/DDBJ databases">
        <title>De-novo sequencing of pomegranate (Punica granatum L.) genome.</title>
        <authorList>
            <person name="Akparov Z."/>
            <person name="Amiraslanov A."/>
            <person name="Hajiyeva S."/>
            <person name="Abbasov M."/>
            <person name="Kaur K."/>
            <person name="Hamwieh A."/>
            <person name="Solovyev V."/>
            <person name="Salamov A."/>
            <person name="Braich B."/>
            <person name="Kosarev P."/>
            <person name="Mahmoud A."/>
            <person name="Hajiyev E."/>
            <person name="Babayeva S."/>
            <person name="Izzatullayeva V."/>
            <person name="Mammadov A."/>
            <person name="Mammadov A."/>
            <person name="Sharifova S."/>
            <person name="Ojaghi J."/>
            <person name="Eynullazada K."/>
            <person name="Bayramov B."/>
            <person name="Abdulazimova A."/>
            <person name="Shahmuradov I."/>
        </authorList>
    </citation>
    <scope>NUCLEOTIDE SEQUENCE [LARGE SCALE GENOMIC DNA]</scope>
    <source>
        <strain evidence="2">cv. AG2017</strain>
        <tissue evidence="1">Leaf</tissue>
    </source>
</reference>